<keyword evidence="2" id="KW-1185">Reference proteome</keyword>
<sequence>RLREVNNAQRFLQVPLLQKCPDAESGLKPRQTLVLRSFRARLMRCMCRGTVGVVSGVGLSCTGSQGTVGGGATGAAQMGFALVVCQLSLGADDGEDKPIFAHGSPSALA</sequence>
<feature type="non-terminal residue" evidence="1">
    <location>
        <position position="1"/>
    </location>
</feature>
<gene>
    <name evidence="1" type="ORF">IRJ41_019219</name>
</gene>
<name>A0A9W7TAZ0_TRIRA</name>
<evidence type="ECO:0000313" key="2">
    <source>
        <dbReference type="Proteomes" id="UP001059041"/>
    </source>
</evidence>
<comment type="caution">
    <text evidence="1">The sequence shown here is derived from an EMBL/GenBank/DDBJ whole genome shotgun (WGS) entry which is preliminary data.</text>
</comment>
<proteinExistence type="predicted"/>
<evidence type="ECO:0000313" key="1">
    <source>
        <dbReference type="EMBL" id="KAI7792832.1"/>
    </source>
</evidence>
<protein>
    <submittedName>
        <fullName evidence="1">Uncharacterized protein</fullName>
    </submittedName>
</protein>
<accession>A0A9W7TAZ0</accession>
<dbReference type="EMBL" id="JAFHDT010000023">
    <property type="protein sequence ID" value="KAI7792832.1"/>
    <property type="molecule type" value="Genomic_DNA"/>
</dbReference>
<organism evidence="1 2">
    <name type="scientific">Triplophysa rosa</name>
    <name type="common">Cave loach</name>
    <dbReference type="NCBI Taxonomy" id="992332"/>
    <lineage>
        <taxon>Eukaryota</taxon>
        <taxon>Metazoa</taxon>
        <taxon>Chordata</taxon>
        <taxon>Craniata</taxon>
        <taxon>Vertebrata</taxon>
        <taxon>Euteleostomi</taxon>
        <taxon>Actinopterygii</taxon>
        <taxon>Neopterygii</taxon>
        <taxon>Teleostei</taxon>
        <taxon>Ostariophysi</taxon>
        <taxon>Cypriniformes</taxon>
        <taxon>Nemacheilidae</taxon>
        <taxon>Triplophysa</taxon>
    </lineage>
</organism>
<dbReference type="Proteomes" id="UP001059041">
    <property type="component" value="Linkage Group LG23"/>
</dbReference>
<reference evidence="1" key="1">
    <citation type="submission" date="2021-02" db="EMBL/GenBank/DDBJ databases">
        <title>Comparative genomics reveals that relaxation of natural selection precedes convergent phenotypic evolution of cavefish.</title>
        <authorList>
            <person name="Peng Z."/>
        </authorList>
    </citation>
    <scope>NUCLEOTIDE SEQUENCE</scope>
    <source>
        <tissue evidence="1">Muscle</tissue>
    </source>
</reference>
<dbReference type="AlphaFoldDB" id="A0A9W7TAZ0"/>